<dbReference type="PROSITE" id="PS01296">
    <property type="entry name" value="RSMI"/>
    <property type="match status" value="1"/>
</dbReference>
<keyword evidence="4 6" id="KW-0808">Transferase</keyword>
<evidence type="ECO:0000256" key="1">
    <source>
        <dbReference type="ARBA" id="ARBA00022490"/>
    </source>
</evidence>
<reference evidence="8 9" key="1">
    <citation type="journal article" date="2021" name="Int. J. Syst. Evol. Microbiol.">
        <title>Streptococcus vicugnae sp. nov., isolated from faeces of alpacas (Vicugna pacos) and cattle (Bos taurus), Streptococcus zalophi sp. nov., and Streptococcus pacificus sp. nov., isolated from respiratory tract of California sea lions (Zalophus californianus).</title>
        <authorList>
            <person name="Volokhov D.V."/>
            <person name="Zagorodnyaya T.A."/>
            <person name="Shen Z."/>
            <person name="Blom J."/>
            <person name="Furtak V.A."/>
            <person name="Eisenberg T."/>
            <person name="Fan P."/>
            <person name="Jeong K.C."/>
            <person name="Gao Y."/>
            <person name="Zhang S."/>
            <person name="Amselle M."/>
        </authorList>
    </citation>
    <scope>NUCLEOTIDE SEQUENCE [LARGE SCALE GENOMIC DNA]</scope>
    <source>
        <strain evidence="8 9">CSL7591</strain>
    </source>
</reference>
<evidence type="ECO:0000259" key="7">
    <source>
        <dbReference type="Pfam" id="PF00590"/>
    </source>
</evidence>
<dbReference type="InterPro" id="IPR018063">
    <property type="entry name" value="SAM_MeTrfase_RsmI_CS"/>
</dbReference>
<comment type="subcellular location">
    <subcellularLocation>
        <location evidence="6">Cytoplasm</location>
    </subcellularLocation>
</comment>
<dbReference type="Pfam" id="PF00590">
    <property type="entry name" value="TP_methylase"/>
    <property type="match status" value="1"/>
</dbReference>
<dbReference type="InterPro" id="IPR014776">
    <property type="entry name" value="4pyrrole_Mease_sub2"/>
</dbReference>
<dbReference type="InterPro" id="IPR000878">
    <property type="entry name" value="4pyrrol_Mease"/>
</dbReference>
<dbReference type="PANTHER" id="PTHR46111">
    <property type="entry name" value="RIBOSOMAL RNA SMALL SUBUNIT METHYLTRANSFERASE I"/>
    <property type="match status" value="1"/>
</dbReference>
<comment type="similarity">
    <text evidence="6">Belongs to the methyltransferase superfamily. RsmI family.</text>
</comment>
<dbReference type="InterPro" id="IPR008189">
    <property type="entry name" value="rRNA_ssu_MeTfrase_I"/>
</dbReference>
<dbReference type="EMBL" id="JAENBO010000003">
    <property type="protein sequence ID" value="MBJ8326026.1"/>
    <property type="molecule type" value="Genomic_DNA"/>
</dbReference>
<dbReference type="RefSeq" id="WP_199575649.1">
    <property type="nucleotide sequence ID" value="NZ_JAENBO010000003.1"/>
</dbReference>
<keyword evidence="2 6" id="KW-0698">rRNA processing</keyword>
<dbReference type="InterPro" id="IPR035996">
    <property type="entry name" value="4pyrrol_Methylase_sf"/>
</dbReference>
<dbReference type="CDD" id="cd11648">
    <property type="entry name" value="RsmI"/>
    <property type="match status" value="1"/>
</dbReference>
<dbReference type="InterPro" id="IPR014777">
    <property type="entry name" value="4pyrrole_Mease_sub1"/>
</dbReference>
<name>A0ABS0ZKF3_9STRE</name>
<evidence type="ECO:0000256" key="3">
    <source>
        <dbReference type="ARBA" id="ARBA00022603"/>
    </source>
</evidence>
<dbReference type="Proteomes" id="UP000653045">
    <property type="component" value="Unassembled WGS sequence"/>
</dbReference>
<evidence type="ECO:0000256" key="2">
    <source>
        <dbReference type="ARBA" id="ARBA00022552"/>
    </source>
</evidence>
<dbReference type="GO" id="GO:0032259">
    <property type="term" value="P:methylation"/>
    <property type="evidence" value="ECO:0007669"/>
    <property type="project" value="UniProtKB-KW"/>
</dbReference>
<comment type="function">
    <text evidence="6">Catalyzes the 2'-O-methylation of the ribose of cytidine 1402 (C1402) in 16S rRNA.</text>
</comment>
<evidence type="ECO:0000256" key="5">
    <source>
        <dbReference type="ARBA" id="ARBA00022691"/>
    </source>
</evidence>
<evidence type="ECO:0000313" key="8">
    <source>
        <dbReference type="EMBL" id="MBJ8326026.1"/>
    </source>
</evidence>
<feature type="domain" description="Tetrapyrrole methylase" evidence="7">
    <location>
        <begin position="14"/>
        <end position="213"/>
    </location>
</feature>
<proteinExistence type="inferred from homology"/>
<accession>A0ABS0ZKF3</accession>
<evidence type="ECO:0000256" key="6">
    <source>
        <dbReference type="HAMAP-Rule" id="MF_01877"/>
    </source>
</evidence>
<evidence type="ECO:0000256" key="4">
    <source>
        <dbReference type="ARBA" id="ARBA00022679"/>
    </source>
</evidence>
<keyword evidence="9" id="KW-1185">Reference proteome</keyword>
<comment type="caution">
    <text evidence="8">The sequence shown here is derived from an EMBL/GenBank/DDBJ whole genome shotgun (WGS) entry which is preliminary data.</text>
</comment>
<dbReference type="Gene3D" id="3.30.950.10">
    <property type="entry name" value="Methyltransferase, Cobalt-precorrin-4 Transmethylase, Domain 2"/>
    <property type="match status" value="1"/>
</dbReference>
<comment type="catalytic activity">
    <reaction evidence="6">
        <text>cytidine(1402) in 16S rRNA + S-adenosyl-L-methionine = 2'-O-methylcytidine(1402) in 16S rRNA + S-adenosyl-L-homocysteine + H(+)</text>
        <dbReference type="Rhea" id="RHEA:42924"/>
        <dbReference type="Rhea" id="RHEA-COMP:10285"/>
        <dbReference type="Rhea" id="RHEA-COMP:10286"/>
        <dbReference type="ChEBI" id="CHEBI:15378"/>
        <dbReference type="ChEBI" id="CHEBI:57856"/>
        <dbReference type="ChEBI" id="CHEBI:59789"/>
        <dbReference type="ChEBI" id="CHEBI:74495"/>
        <dbReference type="ChEBI" id="CHEBI:82748"/>
        <dbReference type="EC" id="2.1.1.198"/>
    </reaction>
</comment>
<organism evidence="8 9">
    <name type="scientific">Streptococcus pacificus</name>
    <dbReference type="NCBI Taxonomy" id="2740577"/>
    <lineage>
        <taxon>Bacteria</taxon>
        <taxon>Bacillati</taxon>
        <taxon>Bacillota</taxon>
        <taxon>Bacilli</taxon>
        <taxon>Lactobacillales</taxon>
        <taxon>Streptococcaceae</taxon>
        <taxon>Streptococcus</taxon>
    </lineage>
</organism>
<dbReference type="NCBIfam" id="TIGR00096">
    <property type="entry name" value="16S rRNA (cytidine(1402)-2'-O)-methyltransferase"/>
    <property type="match status" value="1"/>
</dbReference>
<keyword evidence="3 6" id="KW-0489">Methyltransferase</keyword>
<keyword evidence="1 6" id="KW-0963">Cytoplasm</keyword>
<protein>
    <recommendedName>
        <fullName evidence="6">Ribosomal RNA small subunit methyltransferase I</fullName>
        <ecNumber evidence="6">2.1.1.198</ecNumber>
    </recommendedName>
    <alternativeName>
        <fullName evidence="6">16S rRNA 2'-O-ribose C1402 methyltransferase</fullName>
    </alternativeName>
    <alternativeName>
        <fullName evidence="6">rRNA (cytidine-2'-O-)-methyltransferase RsmI</fullName>
    </alternativeName>
</protein>
<evidence type="ECO:0000313" key="9">
    <source>
        <dbReference type="Proteomes" id="UP000653045"/>
    </source>
</evidence>
<dbReference type="EC" id="2.1.1.198" evidence="6"/>
<sequence>MQIQKSFKPSPYGTLYLVPTPIGNLEDMTFRSLSILKTVDLIAAEDTRNTGILLKHFEIPTRQTSFHEHNAFRKIPDLIAFLESGKSIAQVSDAGLPSISDPGHDLVLAAIEKGINVVSLPGASAGITALIASGLVPQPHIFYGFLPRKASQQKAFFEQKHSYPETQIFYESPYRVKETLSNMLSVYGDRQVVVVRELTKLYEEYQRGSITEVIDFIEDNPLKGECLIIVSGLEDDRKDLELENTDVLTMVNELISNGLKPNQAIKKVAKEYQLNRQEVYNTYHHLNDQH</sequence>
<dbReference type="Gene3D" id="3.40.1010.10">
    <property type="entry name" value="Cobalt-precorrin-4 Transmethylase, Domain 1"/>
    <property type="match status" value="1"/>
</dbReference>
<gene>
    <name evidence="6 8" type="primary">rsmI</name>
    <name evidence="8" type="ORF">JHK62_05000</name>
</gene>
<keyword evidence="5 6" id="KW-0949">S-adenosyl-L-methionine</keyword>
<dbReference type="PIRSF" id="PIRSF005917">
    <property type="entry name" value="MTase_YraL"/>
    <property type="match status" value="1"/>
</dbReference>
<dbReference type="HAMAP" id="MF_01877">
    <property type="entry name" value="16SrRNA_methyltr_I"/>
    <property type="match status" value="1"/>
</dbReference>
<dbReference type="SUPFAM" id="SSF53790">
    <property type="entry name" value="Tetrapyrrole methylase"/>
    <property type="match status" value="1"/>
</dbReference>
<dbReference type="PANTHER" id="PTHR46111:SF1">
    <property type="entry name" value="RIBOSOMAL RNA SMALL SUBUNIT METHYLTRANSFERASE I"/>
    <property type="match status" value="1"/>
</dbReference>
<dbReference type="GO" id="GO:0008168">
    <property type="term" value="F:methyltransferase activity"/>
    <property type="evidence" value="ECO:0007669"/>
    <property type="project" value="UniProtKB-KW"/>
</dbReference>